<keyword evidence="8" id="KW-0663">Pyridoxal phosphate</keyword>
<dbReference type="InterPro" id="IPR036052">
    <property type="entry name" value="TrpB-like_PALP_sf"/>
</dbReference>
<dbReference type="AlphaFoldDB" id="A0A177ADU5"/>
<evidence type="ECO:0000256" key="4">
    <source>
        <dbReference type="ARBA" id="ARBA00010869"/>
    </source>
</evidence>
<gene>
    <name evidence="12" type="ORF">VC83_02933</name>
</gene>
<dbReference type="OrthoDB" id="7773036at2759"/>
<comment type="subcellular location">
    <subcellularLocation>
        <location evidence="2">Cytoplasm</location>
    </subcellularLocation>
</comment>
<dbReference type="GeneID" id="36286010"/>
<dbReference type="GO" id="GO:0006094">
    <property type="term" value="P:gluconeogenesis"/>
    <property type="evidence" value="ECO:0007669"/>
    <property type="project" value="UniProtKB-KW"/>
</dbReference>
<protein>
    <recommendedName>
        <fullName evidence="5">L-serine ammonia-lyase</fullName>
        <ecNumber evidence="5">4.3.1.17</ecNumber>
    </recommendedName>
</protein>
<dbReference type="RefSeq" id="XP_024325252.1">
    <property type="nucleotide sequence ID" value="XM_024466584.1"/>
</dbReference>
<dbReference type="InterPro" id="IPR000634">
    <property type="entry name" value="Ser/Thr_deHydtase_PyrdxlP-BS"/>
</dbReference>
<comment type="catalytic activity">
    <reaction evidence="10">
        <text>L-serine = pyruvate + NH4(+)</text>
        <dbReference type="Rhea" id="RHEA:19169"/>
        <dbReference type="ChEBI" id="CHEBI:15361"/>
        <dbReference type="ChEBI" id="CHEBI:28938"/>
        <dbReference type="ChEBI" id="CHEBI:33384"/>
        <dbReference type="EC" id="4.3.1.17"/>
    </reaction>
</comment>
<accession>A0A177ADU5</accession>
<dbReference type="VEuPathDB" id="FungiDB:GMDG_05132"/>
<dbReference type="GO" id="GO:0003941">
    <property type="term" value="F:L-serine ammonia-lyase activity"/>
    <property type="evidence" value="ECO:0007669"/>
    <property type="project" value="UniProtKB-EC"/>
</dbReference>
<dbReference type="GO" id="GO:0030170">
    <property type="term" value="F:pyridoxal phosphate binding"/>
    <property type="evidence" value="ECO:0007669"/>
    <property type="project" value="InterPro"/>
</dbReference>
<dbReference type="GO" id="GO:0006567">
    <property type="term" value="P:L-threonine catabolic process"/>
    <property type="evidence" value="ECO:0007669"/>
    <property type="project" value="TreeGrafter"/>
</dbReference>
<evidence type="ECO:0000256" key="5">
    <source>
        <dbReference type="ARBA" id="ARBA00012093"/>
    </source>
</evidence>
<dbReference type="Proteomes" id="UP000077154">
    <property type="component" value="Unassembled WGS sequence"/>
</dbReference>
<sequence>MGSITPPASPSYQKLWRETPCIESRALSQVAGCRIFLKLDHLQPSGSFKSRGIGHLISLASTRTTNPHFYCSSGGNAGLACATACLTLSHPCTIVVPSTTMPFMVVKLRALGATVHQAGRNWKEADNYLRESVMGRGSHSGEEVYVPPFDHPDIWEGASSLVPELEMQMKSVGGYDGVVCSVGGGGLLVGIADGLRQAGRTKQVGILAVETEGAASLATSLESGKVVTLPGISSIATSLGCVKVADRAYEVACQEGVQVAVLSDAQAAMGSVRLADLERIMAEAACGVSVAACFDGSLRRGLGRGCGDEEWAQKKMVVVVCGGSIVSTRLLEEYRAEYEGVVEGELKGQKDRLVMKMLAVMPVGKGDLETGGFESGVEEIDHGFQWVVRARGGWN</sequence>
<feature type="domain" description="Tryptophan synthase beta chain-like PALP" evidence="11">
    <location>
        <begin position="15"/>
        <end position="322"/>
    </location>
</feature>
<dbReference type="PANTHER" id="PTHR48078">
    <property type="entry name" value="THREONINE DEHYDRATASE, MITOCHONDRIAL-RELATED"/>
    <property type="match status" value="1"/>
</dbReference>
<evidence type="ECO:0000256" key="3">
    <source>
        <dbReference type="ARBA" id="ARBA00004742"/>
    </source>
</evidence>
<evidence type="ECO:0000256" key="2">
    <source>
        <dbReference type="ARBA" id="ARBA00004496"/>
    </source>
</evidence>
<comment type="cofactor">
    <cofactor evidence="1">
        <name>pyridoxal 5'-phosphate</name>
        <dbReference type="ChEBI" id="CHEBI:597326"/>
    </cofactor>
</comment>
<dbReference type="InterPro" id="IPR050147">
    <property type="entry name" value="Ser/Thr_Dehydratase"/>
</dbReference>
<evidence type="ECO:0000259" key="11">
    <source>
        <dbReference type="Pfam" id="PF00291"/>
    </source>
</evidence>
<reference evidence="12" key="1">
    <citation type="submission" date="2016-03" db="EMBL/GenBank/DDBJ databases">
        <title>Updated assembly of Pseudogymnoascus destructans, the fungus causing white-nose syndrome of bats.</title>
        <authorList>
            <person name="Palmer J.M."/>
            <person name="Drees K.P."/>
            <person name="Foster J.T."/>
            <person name="Lindner D.L."/>
        </authorList>
    </citation>
    <scope>NUCLEOTIDE SEQUENCE [LARGE SCALE GENOMIC DNA]</scope>
    <source>
        <strain evidence="12">20631-21</strain>
    </source>
</reference>
<evidence type="ECO:0000256" key="9">
    <source>
        <dbReference type="ARBA" id="ARBA00023239"/>
    </source>
</evidence>
<evidence type="ECO:0000256" key="7">
    <source>
        <dbReference type="ARBA" id="ARBA00022490"/>
    </source>
</evidence>
<dbReference type="EC" id="4.3.1.17" evidence="5"/>
<name>A0A177ADU5_9PEZI</name>
<dbReference type="GO" id="GO:0004794">
    <property type="term" value="F:threonine deaminase activity"/>
    <property type="evidence" value="ECO:0007669"/>
    <property type="project" value="TreeGrafter"/>
</dbReference>
<keyword evidence="6" id="KW-0312">Gluconeogenesis</keyword>
<dbReference type="PROSITE" id="PS00165">
    <property type="entry name" value="DEHYDRATASE_SER_THR"/>
    <property type="match status" value="1"/>
</dbReference>
<comment type="pathway">
    <text evidence="3">Carbohydrate biosynthesis; gluconeogenesis.</text>
</comment>
<evidence type="ECO:0000313" key="12">
    <source>
        <dbReference type="EMBL" id="OAF59970.1"/>
    </source>
</evidence>
<comment type="similarity">
    <text evidence="4">Belongs to the serine/threonine dehydratase family.</text>
</comment>
<proteinExistence type="inferred from homology"/>
<dbReference type="FunFam" id="3.40.50.1100:FF:000040">
    <property type="entry name" value="L-serine dehydratase, putative"/>
    <property type="match status" value="1"/>
</dbReference>
<evidence type="ECO:0000256" key="10">
    <source>
        <dbReference type="ARBA" id="ARBA00049406"/>
    </source>
</evidence>
<dbReference type="Gene3D" id="3.40.50.1100">
    <property type="match status" value="2"/>
</dbReference>
<evidence type="ECO:0000256" key="8">
    <source>
        <dbReference type="ARBA" id="ARBA00022898"/>
    </source>
</evidence>
<evidence type="ECO:0000256" key="1">
    <source>
        <dbReference type="ARBA" id="ARBA00001933"/>
    </source>
</evidence>
<dbReference type="PANTHER" id="PTHR48078:SF2">
    <property type="entry name" value="CATABOLIC L-SERINE_THREONINE DEHYDRATASE"/>
    <property type="match status" value="1"/>
</dbReference>
<organism evidence="12">
    <name type="scientific">Pseudogymnoascus destructans</name>
    <dbReference type="NCBI Taxonomy" id="655981"/>
    <lineage>
        <taxon>Eukaryota</taxon>
        <taxon>Fungi</taxon>
        <taxon>Dikarya</taxon>
        <taxon>Ascomycota</taxon>
        <taxon>Pezizomycotina</taxon>
        <taxon>Leotiomycetes</taxon>
        <taxon>Thelebolales</taxon>
        <taxon>Thelebolaceae</taxon>
        <taxon>Pseudogymnoascus</taxon>
    </lineage>
</organism>
<evidence type="ECO:0000256" key="6">
    <source>
        <dbReference type="ARBA" id="ARBA00022432"/>
    </source>
</evidence>
<dbReference type="eggNOG" id="KOG1250">
    <property type="taxonomic scope" value="Eukaryota"/>
</dbReference>
<keyword evidence="9" id="KW-0456">Lyase</keyword>
<dbReference type="GO" id="GO:0009097">
    <property type="term" value="P:isoleucine biosynthetic process"/>
    <property type="evidence" value="ECO:0007669"/>
    <property type="project" value="TreeGrafter"/>
</dbReference>
<dbReference type="InterPro" id="IPR001926">
    <property type="entry name" value="TrpB-like_PALP"/>
</dbReference>
<keyword evidence="7" id="KW-0963">Cytoplasm</keyword>
<dbReference type="EMBL" id="KV441392">
    <property type="protein sequence ID" value="OAF59970.1"/>
    <property type="molecule type" value="Genomic_DNA"/>
</dbReference>
<dbReference type="SUPFAM" id="SSF53686">
    <property type="entry name" value="Tryptophan synthase beta subunit-like PLP-dependent enzymes"/>
    <property type="match status" value="1"/>
</dbReference>
<dbReference type="GO" id="GO:0006565">
    <property type="term" value="P:L-serine catabolic process"/>
    <property type="evidence" value="ECO:0007669"/>
    <property type="project" value="TreeGrafter"/>
</dbReference>
<dbReference type="GO" id="GO:0005737">
    <property type="term" value="C:cytoplasm"/>
    <property type="evidence" value="ECO:0007669"/>
    <property type="project" value="UniProtKB-SubCell"/>
</dbReference>
<dbReference type="Pfam" id="PF00291">
    <property type="entry name" value="PALP"/>
    <property type="match status" value="1"/>
</dbReference>